<dbReference type="InterPro" id="IPR000719">
    <property type="entry name" value="Prot_kinase_dom"/>
</dbReference>
<dbReference type="SMART" id="SM00220">
    <property type="entry name" value="S_TKc"/>
    <property type="match status" value="1"/>
</dbReference>
<comment type="caution">
    <text evidence="10">The sequence shown here is derived from an EMBL/GenBank/DDBJ whole genome shotgun (WGS) entry which is preliminary data.</text>
</comment>
<keyword evidence="6 7" id="KW-0067">ATP-binding</keyword>
<reference evidence="10" key="1">
    <citation type="submission" date="2020-12" db="EMBL/GenBank/DDBJ databases">
        <title>Genomic characterization of non-nitrogen-fixing Frankia strains.</title>
        <authorList>
            <person name="Carlos-Shanley C."/>
            <person name="Guerra T."/>
            <person name="Hahn D."/>
        </authorList>
    </citation>
    <scope>NUCLEOTIDE SEQUENCE</scope>
    <source>
        <strain evidence="10">CN6</strain>
    </source>
</reference>
<dbReference type="PROSITE" id="PS00107">
    <property type="entry name" value="PROTEIN_KINASE_ATP"/>
    <property type="match status" value="1"/>
</dbReference>
<accession>A0A937RG78</accession>
<dbReference type="Gene3D" id="1.10.510.10">
    <property type="entry name" value="Transferase(Phosphotransferase) domain 1"/>
    <property type="match status" value="1"/>
</dbReference>
<feature type="compositionally biased region" description="Basic and acidic residues" evidence="8">
    <location>
        <begin position="378"/>
        <end position="402"/>
    </location>
</feature>
<feature type="region of interest" description="Disordered" evidence="8">
    <location>
        <begin position="366"/>
        <end position="427"/>
    </location>
</feature>
<dbReference type="Proteomes" id="UP000604475">
    <property type="component" value="Unassembled WGS sequence"/>
</dbReference>
<gene>
    <name evidence="10" type="ORF">I7412_22180</name>
</gene>
<dbReference type="InterPro" id="IPR008271">
    <property type="entry name" value="Ser/Thr_kinase_AS"/>
</dbReference>
<feature type="domain" description="Protein kinase" evidence="9">
    <location>
        <begin position="20"/>
        <end position="278"/>
    </location>
</feature>
<keyword evidence="2" id="KW-0723">Serine/threonine-protein kinase</keyword>
<dbReference type="EC" id="2.7.11.1" evidence="1"/>
<evidence type="ECO:0000256" key="2">
    <source>
        <dbReference type="ARBA" id="ARBA00022527"/>
    </source>
</evidence>
<dbReference type="Gene3D" id="3.30.200.20">
    <property type="entry name" value="Phosphorylase Kinase, domain 1"/>
    <property type="match status" value="1"/>
</dbReference>
<feature type="binding site" evidence="7">
    <location>
        <position position="49"/>
    </location>
    <ligand>
        <name>ATP</name>
        <dbReference type="ChEBI" id="CHEBI:30616"/>
    </ligand>
</feature>
<dbReference type="InterPro" id="IPR011009">
    <property type="entry name" value="Kinase-like_dom_sf"/>
</dbReference>
<evidence type="ECO:0000256" key="1">
    <source>
        <dbReference type="ARBA" id="ARBA00012513"/>
    </source>
</evidence>
<evidence type="ECO:0000256" key="6">
    <source>
        <dbReference type="ARBA" id="ARBA00022840"/>
    </source>
</evidence>
<proteinExistence type="predicted"/>
<dbReference type="EMBL" id="JAEACQ010000237">
    <property type="protein sequence ID" value="MBL7629825.1"/>
    <property type="molecule type" value="Genomic_DNA"/>
</dbReference>
<dbReference type="PROSITE" id="PS50011">
    <property type="entry name" value="PROTEIN_KINASE_DOM"/>
    <property type="match status" value="1"/>
</dbReference>
<keyword evidence="11" id="KW-1185">Reference proteome</keyword>
<protein>
    <recommendedName>
        <fullName evidence="1">non-specific serine/threonine protein kinase</fullName>
        <ecNumber evidence="1">2.7.11.1</ecNumber>
    </recommendedName>
</protein>
<dbReference type="Pfam" id="PF00069">
    <property type="entry name" value="Pkinase"/>
    <property type="match status" value="1"/>
</dbReference>
<dbReference type="AlphaFoldDB" id="A0A937RG78"/>
<evidence type="ECO:0000256" key="4">
    <source>
        <dbReference type="ARBA" id="ARBA00022741"/>
    </source>
</evidence>
<feature type="compositionally biased region" description="Pro residues" evidence="8">
    <location>
        <begin position="487"/>
        <end position="498"/>
    </location>
</feature>
<dbReference type="PANTHER" id="PTHR43289">
    <property type="entry name" value="MITOGEN-ACTIVATED PROTEIN KINASE KINASE KINASE 20-RELATED"/>
    <property type="match status" value="1"/>
</dbReference>
<feature type="compositionally biased region" description="Low complexity" evidence="8">
    <location>
        <begin position="331"/>
        <end position="348"/>
    </location>
</feature>
<feature type="region of interest" description="Disordered" evidence="8">
    <location>
        <begin position="324"/>
        <end position="354"/>
    </location>
</feature>
<evidence type="ECO:0000256" key="7">
    <source>
        <dbReference type="PROSITE-ProRule" id="PRU10141"/>
    </source>
</evidence>
<keyword evidence="3" id="KW-0808">Transferase</keyword>
<keyword evidence="5 10" id="KW-0418">Kinase</keyword>
<name>A0A937RG78_9ACTN</name>
<evidence type="ECO:0000259" key="9">
    <source>
        <dbReference type="PROSITE" id="PS50011"/>
    </source>
</evidence>
<evidence type="ECO:0000256" key="5">
    <source>
        <dbReference type="ARBA" id="ARBA00022777"/>
    </source>
</evidence>
<dbReference type="CDD" id="cd14014">
    <property type="entry name" value="STKc_PknB_like"/>
    <property type="match status" value="1"/>
</dbReference>
<dbReference type="PANTHER" id="PTHR43289:SF6">
    <property type="entry name" value="SERINE_THREONINE-PROTEIN KINASE NEKL-3"/>
    <property type="match status" value="1"/>
</dbReference>
<sequence>MPTIGASDGHGADGYLGGRYRLGSVIGGGGGGTVHEGEDVLLRRPVAIKEVRLPIMGSAAERDLAEQRVLREARAAARLRHPGLVTVYDVLNGEGRSWIVMEFVDGVSLAQLISDSGRLAPERVARIGISLTYALEAAHRAGVVHRDVKPGNVLVTVDGQSRLTDFGIAVSRGDTALTGTGMLVGSPAYIAPERVRGARAVYASDVWGLGATLFTAVEGAPPFEGKGTLATLAAVVENRRRPLTHAGHLSGVLEDMLDADPDRRPSLTQIRGRLHETVDDSASAGGGRRRHFARAALARRPSRPRESDGADQWLEILADSRRPALADDARPATAAGTPAAHEANADGGDTAGGDEQKVAAVGALSADEGAEHSGGGASDDKAPEDNAFDRGASDGRAPDGRASDGNGGPSDADAVPVSREGDRGGSRRRVSMMVAAALASLLAVGTILGLAINGGGAEPAALARSQEPPAASSGPITSSAPTTSPARPGPSGPPPGAAVPPASADTRTNAPPARDYDTSLGALVPTDSTPARPPDGYTTSSGRSGWSVAVPNEWSASSRGADRVLLAPPSGSPELLVEAQSVAGPSAIDAWRSLEGSVRATSPGYRLLSIRPADGRDGAAAAIWEFTFTSGGRTVHVLDLGVVRNGHGYALRWRTSQDEWDSQQDLMWRIFATFRPGP</sequence>
<dbReference type="SUPFAM" id="SSF56112">
    <property type="entry name" value="Protein kinase-like (PK-like)"/>
    <property type="match status" value="1"/>
</dbReference>
<dbReference type="Gene3D" id="3.40.1000.10">
    <property type="entry name" value="Mog1/PsbP, alpha/beta/alpha sandwich"/>
    <property type="match status" value="1"/>
</dbReference>
<dbReference type="InterPro" id="IPR017441">
    <property type="entry name" value="Protein_kinase_ATP_BS"/>
</dbReference>
<evidence type="ECO:0000313" key="10">
    <source>
        <dbReference type="EMBL" id="MBL7629825.1"/>
    </source>
</evidence>
<keyword evidence="4 7" id="KW-0547">Nucleotide-binding</keyword>
<evidence type="ECO:0000256" key="3">
    <source>
        <dbReference type="ARBA" id="ARBA00022679"/>
    </source>
</evidence>
<organism evidence="10 11">
    <name type="scientific">Frankia nepalensis</name>
    <dbReference type="NCBI Taxonomy" id="1836974"/>
    <lineage>
        <taxon>Bacteria</taxon>
        <taxon>Bacillati</taxon>
        <taxon>Actinomycetota</taxon>
        <taxon>Actinomycetes</taxon>
        <taxon>Frankiales</taxon>
        <taxon>Frankiaceae</taxon>
        <taxon>Frankia</taxon>
    </lineage>
</organism>
<dbReference type="GO" id="GO:0005524">
    <property type="term" value="F:ATP binding"/>
    <property type="evidence" value="ECO:0007669"/>
    <property type="project" value="UniProtKB-UniRule"/>
</dbReference>
<dbReference type="GO" id="GO:0004674">
    <property type="term" value="F:protein serine/threonine kinase activity"/>
    <property type="evidence" value="ECO:0007669"/>
    <property type="project" value="UniProtKB-KW"/>
</dbReference>
<evidence type="ECO:0000256" key="8">
    <source>
        <dbReference type="SAM" id="MobiDB-lite"/>
    </source>
</evidence>
<evidence type="ECO:0000313" key="11">
    <source>
        <dbReference type="Proteomes" id="UP000604475"/>
    </source>
</evidence>
<dbReference type="PROSITE" id="PS00108">
    <property type="entry name" value="PROTEIN_KINASE_ST"/>
    <property type="match status" value="1"/>
</dbReference>
<feature type="compositionally biased region" description="Low complexity" evidence="8">
    <location>
        <begin position="468"/>
        <end position="486"/>
    </location>
</feature>
<feature type="region of interest" description="Disordered" evidence="8">
    <location>
        <begin position="273"/>
        <end position="311"/>
    </location>
</feature>
<dbReference type="RefSeq" id="WP_202999747.1">
    <property type="nucleotide sequence ID" value="NZ_JADWYU010000087.1"/>
</dbReference>
<feature type="region of interest" description="Disordered" evidence="8">
    <location>
        <begin position="461"/>
        <end position="547"/>
    </location>
</feature>